<dbReference type="Pfam" id="PF01381">
    <property type="entry name" value="HTH_3"/>
    <property type="match status" value="1"/>
</dbReference>
<dbReference type="InterPro" id="IPR025537">
    <property type="entry name" value="DUF4423"/>
</dbReference>
<dbReference type="SUPFAM" id="SSF47413">
    <property type="entry name" value="lambda repressor-like DNA-binding domains"/>
    <property type="match status" value="1"/>
</dbReference>
<sequence>METQSNKHTNDAITLLKDELARRKERNSNYSLRAFAQSLSISPAQLSQLLSGKRNFTTEVLGTISRGLHLSPEEERSLLTRTLLEKAQTPPQERAKRQLQEDEFRLISEWYHFAILSLGKIRGAKADPHWISDRLGISVSDARAALERLRRMDIIEDGKALKQKSAPLNVVSEVPSRAIQSYHQSVLELALTKMPQTPLDKRDFSAMTFAADPAKIPQARKMVEEFQDQLAEFLQTPNSKEIFIIACQLFSLERTQS</sequence>
<proteinExistence type="predicted"/>
<dbReference type="GeneID" id="93012213"/>
<name>Q6MNR6_BDEBA</name>
<dbReference type="Gene3D" id="1.10.260.40">
    <property type="entry name" value="lambda repressor-like DNA-binding domains"/>
    <property type="match status" value="1"/>
</dbReference>
<dbReference type="HOGENOM" id="CLU_061509_1_0_7"/>
<dbReference type="CDD" id="cd00093">
    <property type="entry name" value="HTH_XRE"/>
    <property type="match status" value="1"/>
</dbReference>
<evidence type="ECO:0000313" key="2">
    <source>
        <dbReference type="EMBL" id="CAE79085.1"/>
    </source>
</evidence>
<keyword evidence="3" id="KW-1185">Reference proteome</keyword>
<dbReference type="KEGG" id="bba:Bd1172"/>
<dbReference type="NCBIfam" id="TIGR02147">
    <property type="entry name" value="Fsuc_second"/>
    <property type="match status" value="1"/>
</dbReference>
<evidence type="ECO:0000313" key="3">
    <source>
        <dbReference type="Proteomes" id="UP000008080"/>
    </source>
</evidence>
<dbReference type="InterPro" id="IPR010982">
    <property type="entry name" value="Lambda_DNA-bd_dom_sf"/>
</dbReference>
<dbReference type="AlphaFoldDB" id="Q6MNR6"/>
<dbReference type="InterPro" id="IPR001387">
    <property type="entry name" value="Cro/C1-type_HTH"/>
</dbReference>
<gene>
    <name evidence="2" type="ordered locus">Bd1172</name>
</gene>
<dbReference type="PROSITE" id="PS50943">
    <property type="entry name" value="HTH_CROC1"/>
    <property type="match status" value="1"/>
</dbReference>
<dbReference type="InterPro" id="IPR011873">
    <property type="entry name" value="CHP02147"/>
</dbReference>
<evidence type="ECO:0000259" key="1">
    <source>
        <dbReference type="PROSITE" id="PS50943"/>
    </source>
</evidence>
<dbReference type="eggNOG" id="COG3093">
    <property type="taxonomic scope" value="Bacteria"/>
</dbReference>
<accession>Q6MNR6</accession>
<feature type="domain" description="HTH cro/C1-type" evidence="1">
    <location>
        <begin position="21"/>
        <end position="76"/>
    </location>
</feature>
<dbReference type="Proteomes" id="UP000008080">
    <property type="component" value="Chromosome"/>
</dbReference>
<protein>
    <recommendedName>
        <fullName evidence="1">HTH cro/C1-type domain-containing protein</fullName>
    </recommendedName>
</protein>
<dbReference type="SMART" id="SM00530">
    <property type="entry name" value="HTH_XRE"/>
    <property type="match status" value="1"/>
</dbReference>
<dbReference type="STRING" id="264462.Bd1172"/>
<dbReference type="EMBL" id="BX842649">
    <property type="protein sequence ID" value="CAE79085.1"/>
    <property type="molecule type" value="Genomic_DNA"/>
</dbReference>
<dbReference type="RefSeq" id="WP_011163687.1">
    <property type="nucleotide sequence ID" value="NC_005363.1"/>
</dbReference>
<dbReference type="Pfam" id="PF14394">
    <property type="entry name" value="DUF4423"/>
    <property type="match status" value="1"/>
</dbReference>
<reference evidence="2 3" key="1">
    <citation type="journal article" date="2004" name="Science">
        <title>A predator unmasked: life cycle of Bdellovibrio bacteriovorus from a genomic perspective.</title>
        <authorList>
            <person name="Rendulic S."/>
            <person name="Jagtap P."/>
            <person name="Rosinus A."/>
            <person name="Eppinger M."/>
            <person name="Baar C."/>
            <person name="Lanz C."/>
            <person name="Keller H."/>
            <person name="Lambert C."/>
            <person name="Evans K.J."/>
            <person name="Goesmann A."/>
            <person name="Meyer F."/>
            <person name="Sockett R.E."/>
            <person name="Schuster S.C."/>
        </authorList>
    </citation>
    <scope>NUCLEOTIDE SEQUENCE [LARGE SCALE GENOMIC DNA]</scope>
    <source>
        <strain evidence="3">ATCC 15356 / DSM 50701 / NCIMB 9529 / HD100</strain>
    </source>
</reference>
<organism evidence="2 3">
    <name type="scientific">Bdellovibrio bacteriovorus (strain ATCC 15356 / DSM 50701 / NCIMB 9529 / HD100)</name>
    <dbReference type="NCBI Taxonomy" id="264462"/>
    <lineage>
        <taxon>Bacteria</taxon>
        <taxon>Pseudomonadati</taxon>
        <taxon>Bdellovibrionota</taxon>
        <taxon>Bdellovibrionia</taxon>
        <taxon>Bdellovibrionales</taxon>
        <taxon>Pseudobdellovibrionaceae</taxon>
        <taxon>Bdellovibrio</taxon>
    </lineage>
</organism>
<dbReference type="GO" id="GO:0003677">
    <property type="term" value="F:DNA binding"/>
    <property type="evidence" value="ECO:0007669"/>
    <property type="project" value="InterPro"/>
</dbReference>